<accession>A0ABR8A2I4</accession>
<feature type="signal peptide" evidence="1">
    <location>
        <begin position="1"/>
        <end position="28"/>
    </location>
</feature>
<protein>
    <submittedName>
        <fullName evidence="2">Uncharacterized protein</fullName>
    </submittedName>
</protein>
<gene>
    <name evidence="2" type="ORF">H6G24_01220</name>
</gene>
<dbReference type="RefSeq" id="WP_190547496.1">
    <property type="nucleotide sequence ID" value="NZ_CAWPNO010000001.1"/>
</dbReference>
<sequence>MKQHLKIKGLILGLLLAATTIPISSTSAQTSTSCSSYIRGMFEGFPGDKYGVGNWFNVKATRITARGYGGFSSFAMAENYSTREGISTTAAGNKEGFTIKKTSTGASVIQGKFQDVFPGRKDGKSDLTTLNVHRDGRVQIVLNAWGNNTVNLSNLVCYRGHQGSTFVLTGNARTASHGFDAWTFVITPNWLI</sequence>
<dbReference type="EMBL" id="JACJQH010000001">
    <property type="protein sequence ID" value="MBD2194118.1"/>
    <property type="molecule type" value="Genomic_DNA"/>
</dbReference>
<evidence type="ECO:0000256" key="1">
    <source>
        <dbReference type="SAM" id="SignalP"/>
    </source>
</evidence>
<proteinExistence type="predicted"/>
<comment type="caution">
    <text evidence="2">The sequence shown here is derived from an EMBL/GenBank/DDBJ whole genome shotgun (WGS) entry which is preliminary data.</text>
</comment>
<dbReference type="Proteomes" id="UP000658514">
    <property type="component" value="Unassembled WGS sequence"/>
</dbReference>
<reference evidence="2 3" key="1">
    <citation type="journal article" date="2020" name="ISME J.">
        <title>Comparative genomics reveals insights into cyanobacterial evolution and habitat adaptation.</title>
        <authorList>
            <person name="Chen M.Y."/>
            <person name="Teng W.K."/>
            <person name="Zhao L."/>
            <person name="Hu C.X."/>
            <person name="Zhou Y.K."/>
            <person name="Han B.P."/>
            <person name="Song L.R."/>
            <person name="Shu W.S."/>
        </authorList>
    </citation>
    <scope>NUCLEOTIDE SEQUENCE [LARGE SCALE GENOMIC DNA]</scope>
    <source>
        <strain evidence="2 3">FACHB-288</strain>
    </source>
</reference>
<feature type="chain" id="PRO_5046068979" evidence="1">
    <location>
        <begin position="29"/>
        <end position="192"/>
    </location>
</feature>
<name>A0ABR8A2I4_9CYAN</name>
<keyword evidence="3" id="KW-1185">Reference proteome</keyword>
<evidence type="ECO:0000313" key="2">
    <source>
        <dbReference type="EMBL" id="MBD2194118.1"/>
    </source>
</evidence>
<organism evidence="2 3">
    <name type="scientific">Calothrix parietina FACHB-288</name>
    <dbReference type="NCBI Taxonomy" id="2692896"/>
    <lineage>
        <taxon>Bacteria</taxon>
        <taxon>Bacillati</taxon>
        <taxon>Cyanobacteriota</taxon>
        <taxon>Cyanophyceae</taxon>
        <taxon>Nostocales</taxon>
        <taxon>Calotrichaceae</taxon>
        <taxon>Calothrix</taxon>
    </lineage>
</organism>
<keyword evidence="1" id="KW-0732">Signal</keyword>
<dbReference type="PROSITE" id="PS51257">
    <property type="entry name" value="PROKAR_LIPOPROTEIN"/>
    <property type="match status" value="1"/>
</dbReference>
<evidence type="ECO:0000313" key="3">
    <source>
        <dbReference type="Proteomes" id="UP000658514"/>
    </source>
</evidence>